<comment type="caution">
    <text evidence="2">The sequence shown here is derived from an EMBL/GenBank/DDBJ whole genome shotgun (WGS) entry which is preliminary data.</text>
</comment>
<reference evidence="2" key="1">
    <citation type="submission" date="2020-08" db="EMBL/GenBank/DDBJ databases">
        <title>Multicomponent nature underlies the extraordinary mechanical properties of spider dragline silk.</title>
        <authorList>
            <person name="Kono N."/>
            <person name="Nakamura H."/>
            <person name="Mori M."/>
            <person name="Yoshida Y."/>
            <person name="Ohtoshi R."/>
            <person name="Malay A.D."/>
            <person name="Moran D.A.P."/>
            <person name="Tomita M."/>
            <person name="Numata K."/>
            <person name="Arakawa K."/>
        </authorList>
    </citation>
    <scope>NUCLEOTIDE SEQUENCE</scope>
</reference>
<feature type="compositionally biased region" description="Basic and acidic residues" evidence="1">
    <location>
        <begin position="70"/>
        <end position="83"/>
    </location>
</feature>
<name>A0A8X6PYY8_NEPPI</name>
<keyword evidence="3" id="KW-1185">Reference proteome</keyword>
<evidence type="ECO:0000313" key="3">
    <source>
        <dbReference type="Proteomes" id="UP000887013"/>
    </source>
</evidence>
<organism evidence="2 3">
    <name type="scientific">Nephila pilipes</name>
    <name type="common">Giant wood spider</name>
    <name type="synonym">Nephila maculata</name>
    <dbReference type="NCBI Taxonomy" id="299642"/>
    <lineage>
        <taxon>Eukaryota</taxon>
        <taxon>Metazoa</taxon>
        <taxon>Ecdysozoa</taxon>
        <taxon>Arthropoda</taxon>
        <taxon>Chelicerata</taxon>
        <taxon>Arachnida</taxon>
        <taxon>Araneae</taxon>
        <taxon>Araneomorphae</taxon>
        <taxon>Entelegynae</taxon>
        <taxon>Araneoidea</taxon>
        <taxon>Nephilidae</taxon>
        <taxon>Nephila</taxon>
    </lineage>
</organism>
<evidence type="ECO:0000313" key="2">
    <source>
        <dbReference type="EMBL" id="GFT96415.1"/>
    </source>
</evidence>
<accession>A0A8X6PYY8</accession>
<sequence>MLLFSHPNILPFFWAGSSFNRRHHLPRVWGTCTTDRCCYASTHVSSNNTYGKHVHIRWFSSTPSFAVRSDTGRPLERRKEASRMRTQNPSAFEPSTDLRTGDGVHSKHPGAGSTVGDAALFPNEIRVGPVPLLGQLFRILLIKLTGFNLHPHIISEIGLVQRIVSGMQLFQVLGEQVLVRQIEREDLERLQGQQTMAKVLKKFEKGVGIFLAVDKGHFGKRVLILHVAHGERKGIE</sequence>
<dbReference type="EMBL" id="BMAW01075374">
    <property type="protein sequence ID" value="GFT96415.1"/>
    <property type="molecule type" value="Genomic_DNA"/>
</dbReference>
<dbReference type="AlphaFoldDB" id="A0A8X6PYY8"/>
<evidence type="ECO:0000256" key="1">
    <source>
        <dbReference type="SAM" id="MobiDB-lite"/>
    </source>
</evidence>
<dbReference type="Proteomes" id="UP000887013">
    <property type="component" value="Unassembled WGS sequence"/>
</dbReference>
<gene>
    <name evidence="2" type="ORF">NPIL_183081</name>
</gene>
<protein>
    <submittedName>
        <fullName evidence="2">Uncharacterized protein</fullName>
    </submittedName>
</protein>
<feature type="region of interest" description="Disordered" evidence="1">
    <location>
        <begin position="69"/>
        <end position="113"/>
    </location>
</feature>
<proteinExistence type="predicted"/>